<dbReference type="InterPro" id="IPR014710">
    <property type="entry name" value="RmlC-like_jellyroll"/>
</dbReference>
<dbReference type="AlphaFoldDB" id="A0A381TLU8"/>
<name>A0A381TLU8_9ZZZZ</name>
<evidence type="ECO:0008006" key="2">
    <source>
        <dbReference type="Google" id="ProtNLM"/>
    </source>
</evidence>
<gene>
    <name evidence="1" type="ORF">METZ01_LOCUS69628</name>
</gene>
<dbReference type="EMBL" id="UINC01004777">
    <property type="protein sequence ID" value="SVA16774.1"/>
    <property type="molecule type" value="Genomic_DNA"/>
</dbReference>
<sequence length="99" mass="10193">VPATVVQRPVRGVHRYDTPAEEFSVWRLEGAGVDVDDRSGPDIVVCVDGLASLSSTGASAGARLEVPPGGAAWIPYADGAYRLDVEGLAYRVTVGGPGA</sequence>
<protein>
    <recommendedName>
        <fullName evidence="2">Mannose-6-phosphate isomerase</fullName>
    </recommendedName>
</protein>
<accession>A0A381TLU8</accession>
<proteinExistence type="predicted"/>
<feature type="non-terminal residue" evidence="1">
    <location>
        <position position="1"/>
    </location>
</feature>
<evidence type="ECO:0000313" key="1">
    <source>
        <dbReference type="EMBL" id="SVA16774.1"/>
    </source>
</evidence>
<dbReference type="Gene3D" id="2.60.120.10">
    <property type="entry name" value="Jelly Rolls"/>
    <property type="match status" value="1"/>
</dbReference>
<organism evidence="1">
    <name type="scientific">marine metagenome</name>
    <dbReference type="NCBI Taxonomy" id="408172"/>
    <lineage>
        <taxon>unclassified sequences</taxon>
        <taxon>metagenomes</taxon>
        <taxon>ecological metagenomes</taxon>
    </lineage>
</organism>
<reference evidence="1" key="1">
    <citation type="submission" date="2018-05" db="EMBL/GenBank/DDBJ databases">
        <authorList>
            <person name="Lanie J.A."/>
            <person name="Ng W.-L."/>
            <person name="Kazmierczak K.M."/>
            <person name="Andrzejewski T.M."/>
            <person name="Davidsen T.M."/>
            <person name="Wayne K.J."/>
            <person name="Tettelin H."/>
            <person name="Glass J.I."/>
            <person name="Rusch D."/>
            <person name="Podicherti R."/>
            <person name="Tsui H.-C.T."/>
            <person name="Winkler M.E."/>
        </authorList>
    </citation>
    <scope>NUCLEOTIDE SEQUENCE</scope>
</reference>